<accession>A0A2K8UHF9</accession>
<dbReference type="PROSITE" id="PS51352">
    <property type="entry name" value="THIOREDOXIN_2"/>
    <property type="match status" value="1"/>
</dbReference>
<dbReference type="AlphaFoldDB" id="A0A2K8UHF9"/>
<dbReference type="RefSeq" id="WP_418219958.1">
    <property type="nucleotide sequence ID" value="NZ_CP020371.1"/>
</dbReference>
<dbReference type="CDD" id="cd02969">
    <property type="entry name" value="PRX_like1"/>
    <property type="match status" value="1"/>
</dbReference>
<feature type="domain" description="Thioredoxin" evidence="1">
    <location>
        <begin position="38"/>
        <end position="193"/>
    </location>
</feature>
<dbReference type="KEGG" id="tsy:THSYN_29225"/>
<dbReference type="GO" id="GO:0016491">
    <property type="term" value="F:oxidoreductase activity"/>
    <property type="evidence" value="ECO:0007669"/>
    <property type="project" value="InterPro"/>
</dbReference>
<dbReference type="Gene3D" id="3.40.30.10">
    <property type="entry name" value="Glutaredoxin"/>
    <property type="match status" value="1"/>
</dbReference>
<gene>
    <name evidence="2" type="ORF">THSYN_29225</name>
</gene>
<dbReference type="InterPro" id="IPR047262">
    <property type="entry name" value="PRX-like1"/>
</dbReference>
<reference evidence="2 3" key="1">
    <citation type="submission" date="2017-03" db="EMBL/GenBank/DDBJ databases">
        <title>Complete genome sequence of Candidatus 'Thiodictyon syntrophicum' sp. nov. strain Cad16T, a photolithoautotroph purple sulfur bacterium isolated from an alpine meromictic lake.</title>
        <authorList>
            <person name="Luedin S.M."/>
            <person name="Pothier J.F."/>
            <person name="Danza F."/>
            <person name="Storelli N."/>
            <person name="Wittwer M."/>
            <person name="Tonolla M."/>
        </authorList>
    </citation>
    <scope>NUCLEOTIDE SEQUENCE [LARGE SCALE GENOMIC DNA]</scope>
    <source>
        <strain evidence="2 3">Cad16T</strain>
        <plasmid evidence="3">Plasmid pts417</plasmid>
    </source>
</reference>
<protein>
    <submittedName>
        <fullName evidence="2">Thioredoxin family protein</fullName>
    </submittedName>
</protein>
<dbReference type="SUPFAM" id="SSF52833">
    <property type="entry name" value="Thioredoxin-like"/>
    <property type="match status" value="1"/>
</dbReference>
<dbReference type="InterPro" id="IPR036249">
    <property type="entry name" value="Thioredoxin-like_sf"/>
</dbReference>
<dbReference type="PANTHER" id="PTHR43640:SF1">
    <property type="entry name" value="THIOREDOXIN-DEPENDENT PEROXIREDOXIN"/>
    <property type="match status" value="1"/>
</dbReference>
<geneLocation type="plasmid" evidence="3">
    <name>pts417</name>
</geneLocation>
<dbReference type="Proteomes" id="UP000232638">
    <property type="component" value="Plasmid pTs417"/>
</dbReference>
<keyword evidence="2" id="KW-0614">Plasmid</keyword>
<dbReference type="EMBL" id="CP020371">
    <property type="protein sequence ID" value="AUB85023.1"/>
    <property type="molecule type" value="Genomic_DNA"/>
</dbReference>
<dbReference type="InterPro" id="IPR013766">
    <property type="entry name" value="Thioredoxin_domain"/>
</dbReference>
<dbReference type="PANTHER" id="PTHR43640">
    <property type="entry name" value="OS07G0260300 PROTEIN"/>
    <property type="match status" value="1"/>
</dbReference>
<organism evidence="2 3">
    <name type="scientific">Candidatus Thiodictyon syntrophicum</name>
    <dbReference type="NCBI Taxonomy" id="1166950"/>
    <lineage>
        <taxon>Bacteria</taxon>
        <taxon>Pseudomonadati</taxon>
        <taxon>Pseudomonadota</taxon>
        <taxon>Gammaproteobacteria</taxon>
        <taxon>Chromatiales</taxon>
        <taxon>Chromatiaceae</taxon>
        <taxon>Thiodictyon</taxon>
    </lineage>
</organism>
<dbReference type="GO" id="GO:0016209">
    <property type="term" value="F:antioxidant activity"/>
    <property type="evidence" value="ECO:0007669"/>
    <property type="project" value="InterPro"/>
</dbReference>
<evidence type="ECO:0000259" key="1">
    <source>
        <dbReference type="PROSITE" id="PS51352"/>
    </source>
</evidence>
<proteinExistence type="predicted"/>
<dbReference type="InterPro" id="IPR000866">
    <property type="entry name" value="AhpC/TSA"/>
</dbReference>
<evidence type="ECO:0000313" key="3">
    <source>
        <dbReference type="Proteomes" id="UP000232638"/>
    </source>
</evidence>
<sequence>MPHTDQPVRKPRPLVPVMLALLGALVTWGLAWGAPQAPQVGQPAPPFAIADTAGKTWNLADLKGKTVILEWTNDGCPYVRKHYGGGNMQALQREATAAGKVWLTVISSAPGNQGHVTAAAADQLTAERKAAPSAVLLDPTGTMGRTYGAKTTPHLFVIDPAGTLVYMGAIDDRPSSDPADIPGARNYVRAALTDLDAGRPLANAVTRPYGCSVKY</sequence>
<keyword evidence="3" id="KW-1185">Reference proteome</keyword>
<name>A0A2K8UHF9_9GAMM</name>
<dbReference type="Pfam" id="PF00578">
    <property type="entry name" value="AhpC-TSA"/>
    <property type="match status" value="1"/>
</dbReference>
<evidence type="ECO:0000313" key="2">
    <source>
        <dbReference type="EMBL" id="AUB85023.1"/>
    </source>
</evidence>